<protein>
    <recommendedName>
        <fullName evidence="19">Bifunctional NAD(P)H-hydrate repair enzyme</fullName>
    </recommendedName>
    <alternativeName>
        <fullName evidence="19">Nicotinamide nucleotide repair protein</fullName>
    </alternativeName>
    <domain>
        <recommendedName>
            <fullName evidence="19">ADP-dependent (S)-NAD(P)H-hydrate dehydratase</fullName>
            <ecNumber evidence="19">4.2.1.136</ecNumber>
        </recommendedName>
        <alternativeName>
            <fullName evidence="19">ADP-dependent NAD(P)HX dehydratase</fullName>
        </alternativeName>
    </domain>
    <domain>
        <recommendedName>
            <fullName evidence="19">NAD(P)H-hydrate epimerase</fullName>
            <ecNumber evidence="19">5.1.99.6</ecNumber>
        </recommendedName>
    </domain>
</protein>
<dbReference type="GO" id="GO:0052856">
    <property type="term" value="F:NAD(P)HX epimerase activity"/>
    <property type="evidence" value="ECO:0007669"/>
    <property type="project" value="UniProtKB-UniRule"/>
</dbReference>
<feature type="binding site" evidence="17">
    <location>
        <position position="270"/>
    </location>
    <ligand>
        <name>(6S)-NADPHX</name>
        <dbReference type="ChEBI" id="CHEBI:64076"/>
    </ligand>
</feature>
<gene>
    <name evidence="17" type="primary">nnrD</name>
    <name evidence="18" type="synonym">nnrE</name>
    <name evidence="22" type="ORF">C4541_08155</name>
</gene>
<feature type="binding site" evidence="18">
    <location>
        <position position="61"/>
    </location>
    <ligand>
        <name>K(+)</name>
        <dbReference type="ChEBI" id="CHEBI:29103"/>
    </ligand>
</feature>
<dbReference type="GO" id="GO:0046872">
    <property type="term" value="F:metal ion binding"/>
    <property type="evidence" value="ECO:0007669"/>
    <property type="project" value="UniProtKB-UniRule"/>
</dbReference>
<keyword evidence="12 17" id="KW-0456">Lyase</keyword>
<evidence type="ECO:0000313" key="23">
    <source>
        <dbReference type="Proteomes" id="UP000266426"/>
    </source>
</evidence>
<dbReference type="InterPro" id="IPR004443">
    <property type="entry name" value="YjeF_N_dom"/>
</dbReference>
<feature type="binding site" evidence="17">
    <location>
        <position position="462"/>
    </location>
    <ligand>
        <name>(6S)-NADPHX</name>
        <dbReference type="ChEBI" id="CHEBI:64076"/>
    </ligand>
</feature>
<dbReference type="EMBL" id="QZJZ01000067">
    <property type="protein sequence ID" value="RJP58419.1"/>
    <property type="molecule type" value="Genomic_DNA"/>
</dbReference>
<dbReference type="GO" id="GO:0110051">
    <property type="term" value="P:metabolite repair"/>
    <property type="evidence" value="ECO:0007669"/>
    <property type="project" value="TreeGrafter"/>
</dbReference>
<evidence type="ECO:0000256" key="13">
    <source>
        <dbReference type="ARBA" id="ARBA00023268"/>
    </source>
</evidence>
<keyword evidence="5 18" id="KW-0479">Metal-binding</keyword>
<evidence type="ECO:0000256" key="18">
    <source>
        <dbReference type="HAMAP-Rule" id="MF_01966"/>
    </source>
</evidence>
<dbReference type="SUPFAM" id="SSF53613">
    <property type="entry name" value="Ribokinase-like"/>
    <property type="match status" value="1"/>
</dbReference>
<evidence type="ECO:0000256" key="6">
    <source>
        <dbReference type="ARBA" id="ARBA00022741"/>
    </source>
</evidence>
<dbReference type="InterPro" id="IPR036652">
    <property type="entry name" value="YjeF_N_dom_sf"/>
</dbReference>
<dbReference type="PROSITE" id="PS51385">
    <property type="entry name" value="YJEF_N"/>
    <property type="match status" value="1"/>
</dbReference>
<dbReference type="EC" id="4.2.1.136" evidence="19"/>
<feature type="binding site" evidence="18">
    <location>
        <position position="168"/>
    </location>
    <ligand>
        <name>(6S)-NADPHX</name>
        <dbReference type="ChEBI" id="CHEBI:64076"/>
    </ligand>
</feature>
<evidence type="ECO:0000256" key="8">
    <source>
        <dbReference type="ARBA" id="ARBA00022857"/>
    </source>
</evidence>
<comment type="function">
    <text evidence="17">Catalyzes the dehydration of the S-form of NAD(P)HX at the expense of ADP, which is converted to AMP. Together with NAD(P)HX epimerase, which catalyzes the epimerization of the S- and R-forms, the enzyme allows the repair of both epimers of NAD(P)HX, a damaged form of NAD(P)H that is a result of enzymatic or heat-dependent hydration.</text>
</comment>
<dbReference type="EC" id="5.1.99.6" evidence="19"/>
<evidence type="ECO:0000256" key="9">
    <source>
        <dbReference type="ARBA" id="ARBA00022958"/>
    </source>
</evidence>
<comment type="caution">
    <text evidence="18">Lacks conserved residue(s) required for the propagation of feature annotation.</text>
</comment>
<organism evidence="22 23">
    <name type="scientific">Candidatus Auribacter fodinae</name>
    <dbReference type="NCBI Taxonomy" id="2093366"/>
    <lineage>
        <taxon>Bacteria</taxon>
        <taxon>Pseudomonadati</taxon>
        <taxon>Candidatus Auribacterota</taxon>
        <taxon>Candidatus Auribacteria</taxon>
        <taxon>Candidatus Auribacterales</taxon>
        <taxon>Candidatus Auribacteraceae</taxon>
        <taxon>Candidatus Auribacter</taxon>
    </lineage>
</organism>
<comment type="catalytic activity">
    <reaction evidence="1 18 19">
        <text>(6R)-NADHX = (6S)-NADHX</text>
        <dbReference type="Rhea" id="RHEA:32215"/>
        <dbReference type="ChEBI" id="CHEBI:64074"/>
        <dbReference type="ChEBI" id="CHEBI:64075"/>
        <dbReference type="EC" id="5.1.99.6"/>
    </reaction>
</comment>
<dbReference type="HAMAP" id="MF_01966">
    <property type="entry name" value="NADHX_epimerase"/>
    <property type="match status" value="1"/>
</dbReference>
<evidence type="ECO:0000256" key="15">
    <source>
        <dbReference type="ARBA" id="ARBA00048238"/>
    </source>
</evidence>
<evidence type="ECO:0000256" key="5">
    <source>
        <dbReference type="ARBA" id="ARBA00022723"/>
    </source>
</evidence>
<feature type="binding site" evidence="18">
    <location>
        <position position="171"/>
    </location>
    <ligand>
        <name>K(+)</name>
        <dbReference type="ChEBI" id="CHEBI:29103"/>
    </ligand>
</feature>
<comment type="subunit">
    <text evidence="17">Homotetramer.</text>
</comment>
<dbReference type="Pfam" id="PF03853">
    <property type="entry name" value="YjeF_N"/>
    <property type="match status" value="1"/>
</dbReference>
<comment type="cofactor">
    <cofactor evidence="18 19">
        <name>K(+)</name>
        <dbReference type="ChEBI" id="CHEBI:29103"/>
    </cofactor>
    <text evidence="18 19">Binds 1 potassium ion per subunit.</text>
</comment>
<keyword evidence="8 17" id="KW-0521">NADP</keyword>
<feature type="domain" description="YjeF N-terminal" evidence="21">
    <location>
        <begin position="9"/>
        <end position="225"/>
    </location>
</feature>
<evidence type="ECO:0000256" key="7">
    <source>
        <dbReference type="ARBA" id="ARBA00022840"/>
    </source>
</evidence>
<evidence type="ECO:0000256" key="3">
    <source>
        <dbReference type="ARBA" id="ARBA00006001"/>
    </source>
</evidence>
<evidence type="ECO:0000256" key="11">
    <source>
        <dbReference type="ARBA" id="ARBA00023235"/>
    </source>
</evidence>
<keyword evidence="13" id="KW-0511">Multifunctional enzyme</keyword>
<dbReference type="Gene3D" id="3.40.50.10260">
    <property type="entry name" value="YjeF N-terminal domain"/>
    <property type="match status" value="1"/>
</dbReference>
<comment type="caution">
    <text evidence="22">The sequence shown here is derived from an EMBL/GenBank/DDBJ whole genome shotgun (WGS) entry which is preliminary data.</text>
</comment>
<dbReference type="InterPro" id="IPR030677">
    <property type="entry name" value="Nnr"/>
</dbReference>
<dbReference type="PROSITE" id="PS01050">
    <property type="entry name" value="YJEF_C_2"/>
    <property type="match status" value="1"/>
</dbReference>
<comment type="similarity">
    <text evidence="18">Belongs to the NnrE/AIBP family.</text>
</comment>
<evidence type="ECO:0000256" key="2">
    <source>
        <dbReference type="ARBA" id="ARBA00000909"/>
    </source>
</evidence>
<evidence type="ECO:0000256" key="14">
    <source>
        <dbReference type="ARBA" id="ARBA00025153"/>
    </source>
</evidence>
<sequence length="519" mass="55677">MKVVNSEQMASIDRYAIDTCRIPGHQLMEEAGRIVARKAIKFIHHYCLPEQIAIFAWHGNNGGDAMVTAWHLLKKMPDIETHVYFLSTPDKLSEDALKQYKRMEKDFPEYLHTITTTDELAGIKNACKNAGLIIDGLFGTGFQGTPHGFAAEAMAFLNRIKRPILSIDIPSGLNGTTGSVTSVAIKASVTVTFGLPKIGLLVNDGPKYVGKLIVADIGFPEEAIQSVSSDIEWLQPREMKRLLPPRPIDAHKMTFGHLLIIAGSRGMTGAGIMAAQSAFRTGCGMVTLGCPASLNTVFESVLTETITLPLPETEAATLSAEAIGFIRAAIKQRRFNATLIGPGLGSHPSTTELVHEILKTSPHPVILDADAINAVAMSDTCSLSKCAVPVILTPHPGEMGRLLKCSTDEVQKDRRQAVRECANRFGAVTVLKGHNSMITAPNVPVFINTTGNSGLATAGSGDVLAGMIGSFLVQDMTPLEAACAGVYFHGKAGDYSVTSIGQRSMMATDVIRNICNVLR</sequence>
<dbReference type="Proteomes" id="UP000266426">
    <property type="component" value="Unassembled WGS sequence"/>
</dbReference>
<dbReference type="PANTHER" id="PTHR12592:SF0">
    <property type="entry name" value="ATP-DEPENDENT (S)-NAD(P)H-HYDRATE DEHYDRATASE"/>
    <property type="match status" value="1"/>
</dbReference>
<dbReference type="InterPro" id="IPR000631">
    <property type="entry name" value="CARKD"/>
</dbReference>
<feature type="binding site" evidence="17">
    <location>
        <position position="395"/>
    </location>
    <ligand>
        <name>(6S)-NADPHX</name>
        <dbReference type="ChEBI" id="CHEBI:64076"/>
    </ligand>
</feature>
<comment type="catalytic activity">
    <reaction evidence="2 18 19">
        <text>(6R)-NADPHX = (6S)-NADPHX</text>
        <dbReference type="Rhea" id="RHEA:32227"/>
        <dbReference type="ChEBI" id="CHEBI:64076"/>
        <dbReference type="ChEBI" id="CHEBI:64077"/>
        <dbReference type="EC" id="5.1.99.6"/>
    </reaction>
</comment>
<accession>A0A3A4R0D3</accession>
<feature type="binding site" evidence="17">
    <location>
        <begin position="432"/>
        <end position="436"/>
    </location>
    <ligand>
        <name>AMP</name>
        <dbReference type="ChEBI" id="CHEBI:456215"/>
    </ligand>
</feature>
<dbReference type="InterPro" id="IPR029056">
    <property type="entry name" value="Ribokinase-like"/>
</dbReference>
<dbReference type="PIRSF" id="PIRSF017184">
    <property type="entry name" value="Nnr"/>
    <property type="match status" value="1"/>
</dbReference>
<dbReference type="GO" id="GO:0046496">
    <property type="term" value="P:nicotinamide nucleotide metabolic process"/>
    <property type="evidence" value="ECO:0007669"/>
    <property type="project" value="UniProtKB-UniRule"/>
</dbReference>
<dbReference type="GO" id="GO:0005524">
    <property type="term" value="F:ATP binding"/>
    <property type="evidence" value="ECO:0007669"/>
    <property type="project" value="UniProtKB-UniRule"/>
</dbReference>
<comment type="similarity">
    <text evidence="4 19">In the C-terminal section; belongs to the NnrD/CARKD family.</text>
</comment>
<evidence type="ECO:0000256" key="17">
    <source>
        <dbReference type="HAMAP-Rule" id="MF_01965"/>
    </source>
</evidence>
<keyword evidence="11 18" id="KW-0413">Isomerase</keyword>
<comment type="catalytic activity">
    <reaction evidence="16 17 19">
        <text>(6S)-NADPHX + ADP = AMP + phosphate + NADPH + H(+)</text>
        <dbReference type="Rhea" id="RHEA:32235"/>
        <dbReference type="ChEBI" id="CHEBI:15378"/>
        <dbReference type="ChEBI" id="CHEBI:43474"/>
        <dbReference type="ChEBI" id="CHEBI:57783"/>
        <dbReference type="ChEBI" id="CHEBI:64076"/>
        <dbReference type="ChEBI" id="CHEBI:456215"/>
        <dbReference type="ChEBI" id="CHEBI:456216"/>
        <dbReference type="EC" id="4.2.1.136"/>
    </reaction>
</comment>
<feature type="binding site" evidence="17">
    <location>
        <position position="343"/>
    </location>
    <ligand>
        <name>(6S)-NADPHX</name>
        <dbReference type="ChEBI" id="CHEBI:64076"/>
    </ligand>
</feature>
<evidence type="ECO:0000256" key="1">
    <source>
        <dbReference type="ARBA" id="ARBA00000013"/>
    </source>
</evidence>
<comment type="similarity">
    <text evidence="3 19">In the N-terminal section; belongs to the NnrE/AIBP family.</text>
</comment>
<dbReference type="PANTHER" id="PTHR12592">
    <property type="entry name" value="ATP-DEPENDENT (S)-NAD(P)H-HYDRATE DEHYDRATASE FAMILY MEMBER"/>
    <property type="match status" value="1"/>
</dbReference>
<evidence type="ECO:0000256" key="16">
    <source>
        <dbReference type="ARBA" id="ARBA00049209"/>
    </source>
</evidence>
<feature type="binding site" evidence="18">
    <location>
        <position position="135"/>
    </location>
    <ligand>
        <name>K(+)</name>
        <dbReference type="ChEBI" id="CHEBI:29103"/>
    </ligand>
</feature>
<dbReference type="Pfam" id="PF01256">
    <property type="entry name" value="Carb_kinase"/>
    <property type="match status" value="1"/>
</dbReference>
<proteinExistence type="inferred from homology"/>
<dbReference type="PROSITE" id="PS51383">
    <property type="entry name" value="YJEF_C_3"/>
    <property type="match status" value="1"/>
</dbReference>
<evidence type="ECO:0000259" key="21">
    <source>
        <dbReference type="PROSITE" id="PS51385"/>
    </source>
</evidence>
<dbReference type="NCBIfam" id="TIGR00197">
    <property type="entry name" value="yjeF_nterm"/>
    <property type="match status" value="1"/>
</dbReference>
<reference evidence="22 23" key="1">
    <citation type="journal article" date="2017" name="ISME J.">
        <title>Energy and carbon metabolisms in a deep terrestrial subsurface fluid microbial community.</title>
        <authorList>
            <person name="Momper L."/>
            <person name="Jungbluth S.P."/>
            <person name="Lee M.D."/>
            <person name="Amend J.P."/>
        </authorList>
    </citation>
    <scope>NUCLEOTIDE SEQUENCE [LARGE SCALE GENOMIC DNA]</scope>
    <source>
        <strain evidence="22">SURF_26</strain>
    </source>
</reference>
<keyword evidence="9 18" id="KW-0630">Potassium</keyword>
<feature type="binding site" evidence="17">
    <location>
        <position position="461"/>
    </location>
    <ligand>
        <name>AMP</name>
        <dbReference type="ChEBI" id="CHEBI:456215"/>
    </ligand>
</feature>
<keyword evidence="10 17" id="KW-0520">NAD</keyword>
<dbReference type="Gene3D" id="3.40.1190.20">
    <property type="match status" value="1"/>
</dbReference>
<comment type="function">
    <text evidence="14 19">Bifunctional enzyme that catalyzes the epimerization of the S- and R-forms of NAD(P)HX and the dehydration of the S-form of NAD(P)HX at the expense of ADP, which is converted to AMP. This allows the repair of both epimers of NAD(P)HX, a damaged form of NAD(P)H that is a result of enzymatic or heat-dependent hydration.</text>
</comment>
<evidence type="ECO:0000256" key="4">
    <source>
        <dbReference type="ARBA" id="ARBA00009524"/>
    </source>
</evidence>
<comment type="similarity">
    <text evidence="17">Belongs to the NnrD/CARKD family.</text>
</comment>
<keyword evidence="6 17" id="KW-0547">Nucleotide-binding</keyword>
<feature type="binding site" evidence="18">
    <location>
        <begin position="139"/>
        <end position="145"/>
    </location>
    <ligand>
        <name>(6S)-NADPHX</name>
        <dbReference type="ChEBI" id="CHEBI:64076"/>
    </ligand>
</feature>
<evidence type="ECO:0000256" key="19">
    <source>
        <dbReference type="PIRNR" id="PIRNR017184"/>
    </source>
</evidence>
<dbReference type="InterPro" id="IPR017953">
    <property type="entry name" value="Carbohydrate_kinase_pred_CS"/>
</dbReference>
<evidence type="ECO:0000313" key="22">
    <source>
        <dbReference type="EMBL" id="RJP58419.1"/>
    </source>
</evidence>
<evidence type="ECO:0000256" key="12">
    <source>
        <dbReference type="ARBA" id="ARBA00023239"/>
    </source>
</evidence>
<comment type="function">
    <text evidence="18">Catalyzes the epimerization of the S- and R-forms of NAD(P)HX, a damaged form of NAD(P)H that is a result of enzymatic or heat-dependent hydration. This is a prerequisite for the S-specific NAD(P)H-hydrate dehydratase to allow the repair of both epimers of NAD(P)HX.</text>
</comment>
<dbReference type="AlphaFoldDB" id="A0A3A4R0D3"/>
<name>A0A3A4R0D3_9BACT</name>
<comment type="cofactor">
    <cofactor evidence="17">
        <name>Mg(2+)</name>
        <dbReference type="ChEBI" id="CHEBI:18420"/>
    </cofactor>
</comment>
<dbReference type="SUPFAM" id="SSF64153">
    <property type="entry name" value="YjeF N-terminal domain-like"/>
    <property type="match status" value="1"/>
</dbReference>
<keyword evidence="7 17" id="KW-0067">ATP-binding</keyword>
<feature type="domain" description="YjeF C-terminal" evidence="20">
    <location>
        <begin position="235"/>
        <end position="519"/>
    </location>
</feature>
<evidence type="ECO:0000259" key="20">
    <source>
        <dbReference type="PROSITE" id="PS51383"/>
    </source>
</evidence>
<dbReference type="NCBIfam" id="TIGR00196">
    <property type="entry name" value="yjeF_cterm"/>
    <property type="match status" value="1"/>
</dbReference>
<evidence type="ECO:0000256" key="10">
    <source>
        <dbReference type="ARBA" id="ARBA00023027"/>
    </source>
</evidence>
<dbReference type="CDD" id="cd01171">
    <property type="entry name" value="YXKO-related"/>
    <property type="match status" value="1"/>
</dbReference>
<dbReference type="GO" id="GO:0052855">
    <property type="term" value="F:ADP-dependent NAD(P)H-hydrate dehydratase activity"/>
    <property type="evidence" value="ECO:0007669"/>
    <property type="project" value="UniProtKB-UniRule"/>
</dbReference>
<feature type="binding site" evidence="18">
    <location>
        <begin position="60"/>
        <end position="64"/>
    </location>
    <ligand>
        <name>(6S)-NADPHX</name>
        <dbReference type="ChEBI" id="CHEBI:64076"/>
    </ligand>
</feature>
<comment type="catalytic activity">
    <reaction evidence="15 17 19">
        <text>(6S)-NADHX + ADP = AMP + phosphate + NADH + H(+)</text>
        <dbReference type="Rhea" id="RHEA:32223"/>
        <dbReference type="ChEBI" id="CHEBI:15378"/>
        <dbReference type="ChEBI" id="CHEBI:43474"/>
        <dbReference type="ChEBI" id="CHEBI:57945"/>
        <dbReference type="ChEBI" id="CHEBI:64074"/>
        <dbReference type="ChEBI" id="CHEBI:456215"/>
        <dbReference type="ChEBI" id="CHEBI:456216"/>
        <dbReference type="EC" id="4.2.1.136"/>
    </reaction>
</comment>
<dbReference type="HAMAP" id="MF_01965">
    <property type="entry name" value="NADHX_dehydratase"/>
    <property type="match status" value="1"/>
</dbReference>